<gene>
    <name evidence="2" type="ORF">BABINDRAFT_177053</name>
</gene>
<dbReference type="EMBL" id="KV454434">
    <property type="protein sequence ID" value="ODQ78847.1"/>
    <property type="molecule type" value="Genomic_DNA"/>
</dbReference>
<dbReference type="RefSeq" id="XP_018984175.1">
    <property type="nucleotide sequence ID" value="XM_019131029.1"/>
</dbReference>
<feature type="chain" id="PRO_5009134323" evidence="1">
    <location>
        <begin position="24"/>
        <end position="257"/>
    </location>
</feature>
<dbReference type="AlphaFoldDB" id="A0A1E3QPD9"/>
<accession>A0A1E3QPD9</accession>
<dbReference type="Proteomes" id="UP000094336">
    <property type="component" value="Unassembled WGS sequence"/>
</dbReference>
<evidence type="ECO:0000313" key="2">
    <source>
        <dbReference type="EMBL" id="ODQ78847.1"/>
    </source>
</evidence>
<protein>
    <submittedName>
        <fullName evidence="2">Uncharacterized protein</fullName>
    </submittedName>
</protein>
<organism evidence="2 3">
    <name type="scientific">Babjeviella inositovora NRRL Y-12698</name>
    <dbReference type="NCBI Taxonomy" id="984486"/>
    <lineage>
        <taxon>Eukaryota</taxon>
        <taxon>Fungi</taxon>
        <taxon>Dikarya</taxon>
        <taxon>Ascomycota</taxon>
        <taxon>Saccharomycotina</taxon>
        <taxon>Pichiomycetes</taxon>
        <taxon>Serinales incertae sedis</taxon>
        <taxon>Babjeviella</taxon>
    </lineage>
</organism>
<sequence>MLAWLIFSLGLSTPFLLNPDTSGTFGILPSINYKTLSEYSILKELDSWYTKHRDPLPEFPGGWFEPLSGPVQRQCLTKSKLDFVIKEIQYIKTSYAASECCVNKRFPKQSMISSVGVTPYPNIHEMINLKSDPLLVQLERNIINSVYRHQKGSLMADSEVTGVKSDCKDTMTFYNFLNLDYGLRCTVDYFDIMQVLLKQTGLKVIMERKFYIDENCGLGVNNLEAVEIIEMTIPIEGELVCHKGRSKTCKRDDAVSV</sequence>
<dbReference type="OrthoDB" id="4076141at2759"/>
<evidence type="ECO:0000256" key="1">
    <source>
        <dbReference type="SAM" id="SignalP"/>
    </source>
</evidence>
<dbReference type="GeneID" id="30148882"/>
<evidence type="ECO:0000313" key="3">
    <source>
        <dbReference type="Proteomes" id="UP000094336"/>
    </source>
</evidence>
<reference evidence="3" key="1">
    <citation type="submission" date="2016-05" db="EMBL/GenBank/DDBJ databases">
        <title>Comparative genomics of biotechnologically important yeasts.</title>
        <authorList>
            <consortium name="DOE Joint Genome Institute"/>
            <person name="Riley R."/>
            <person name="Haridas S."/>
            <person name="Wolfe K.H."/>
            <person name="Lopes M.R."/>
            <person name="Hittinger C.T."/>
            <person name="Goker M."/>
            <person name="Salamov A."/>
            <person name="Wisecaver J."/>
            <person name="Long T.M."/>
            <person name="Aerts A.L."/>
            <person name="Barry K."/>
            <person name="Choi C."/>
            <person name="Clum A."/>
            <person name="Coughlan A.Y."/>
            <person name="Deshpande S."/>
            <person name="Douglass A.P."/>
            <person name="Hanson S.J."/>
            <person name="Klenk H.-P."/>
            <person name="Labutti K."/>
            <person name="Lapidus A."/>
            <person name="Lindquist E."/>
            <person name="Lipzen A."/>
            <person name="Meier-Kolthoff J.P."/>
            <person name="Ohm R.A."/>
            <person name="Otillar R.P."/>
            <person name="Pangilinan J."/>
            <person name="Peng Y."/>
            <person name="Rokas A."/>
            <person name="Rosa C.A."/>
            <person name="Scheuner C."/>
            <person name="Sibirny A.A."/>
            <person name="Slot J.C."/>
            <person name="Stielow J.B."/>
            <person name="Sun H."/>
            <person name="Kurtzman C.P."/>
            <person name="Blackwell M."/>
            <person name="Grigoriev I.V."/>
            <person name="Jeffries T.W."/>
        </authorList>
    </citation>
    <scope>NUCLEOTIDE SEQUENCE [LARGE SCALE GENOMIC DNA]</scope>
    <source>
        <strain evidence="3">NRRL Y-12698</strain>
    </source>
</reference>
<feature type="signal peptide" evidence="1">
    <location>
        <begin position="1"/>
        <end position="23"/>
    </location>
</feature>
<keyword evidence="3" id="KW-1185">Reference proteome</keyword>
<keyword evidence="1" id="KW-0732">Signal</keyword>
<name>A0A1E3QPD9_9ASCO</name>
<proteinExistence type="predicted"/>